<gene>
    <name evidence="2" type="ORF">KQI42_01535</name>
</gene>
<sequence length="619" mass="72249">MVLVDNINILKEAYPYTWRKFKDLEGSINVNLVQFEDTKKGDKTLYVEKDGKKVYLHSKYDPIRESEAILDEYKEVLNDTTVIFYGIGLGYHVDLFLKRYPNINYYIYEPIPEILNAYLSYKSIKKMSSSKLKDIVLGDDELDIRNFFSQFIDKSNKNILQISLNSHIKIFPDKYKKFIELFKETMKDKKSTVGTNLVFQKRWIINSMKNFGEVLSTPNIIIEKKDEFKNKPAVLVAAGPSLNEEIENLRYIKENGLAYIFSIGSAINTLIHHNIYPDAATTYDPGAFNQNVFKTIKEKDIVEVPMIFGSSVGFETIEDYPGRKYHILTSQDSVSNYYLKDKDEKIFNIVQDASTIAVVTMQLLYKLGFNPIILVGQNLAYRGREQHSEGISYSNNLTDEEIEKSVRVKDVYGNEILTSEGFNSMRQQMEAYIRILPNVKVINTTKGGANIEGTEFIELKKIINMNLKESIVEEDWLNTRKTNYDKDYLENQANKMDKAYIRTLKINKDYNNILNKIEKSINNRKFSQTENLYIKLDKELRKIENNDYYKTFILPMNRVQYKILVDSIDSLNEEKDPYVKGKKIIESFKNFINICDRDIEMIKPIYEEMKENIDKFCSK</sequence>
<dbReference type="InterPro" id="IPR002826">
    <property type="entry name" value="MptE-like"/>
</dbReference>
<comment type="caution">
    <text evidence="2">The sequence shown here is derived from an EMBL/GenBank/DDBJ whole genome shotgun (WGS) entry which is preliminary data.</text>
</comment>
<evidence type="ECO:0000313" key="2">
    <source>
        <dbReference type="EMBL" id="MBU5436668.1"/>
    </source>
</evidence>
<dbReference type="EMBL" id="JAHLPM010000001">
    <property type="protein sequence ID" value="MBU5436668.1"/>
    <property type="molecule type" value="Genomic_DNA"/>
</dbReference>
<keyword evidence="3" id="KW-1185">Reference proteome</keyword>
<reference evidence="2 3" key="1">
    <citation type="submission" date="2021-06" db="EMBL/GenBank/DDBJ databases">
        <authorList>
            <person name="Sun Q."/>
            <person name="Li D."/>
        </authorList>
    </citation>
    <scope>NUCLEOTIDE SEQUENCE [LARGE SCALE GENOMIC DNA]</scope>
    <source>
        <strain evidence="2 3">MSJ-40</strain>
    </source>
</reference>
<dbReference type="Pfam" id="PF01973">
    <property type="entry name" value="MptE-like"/>
    <property type="match status" value="1"/>
</dbReference>
<evidence type="ECO:0000313" key="3">
    <source>
        <dbReference type="Proteomes" id="UP000749471"/>
    </source>
</evidence>
<dbReference type="RefSeq" id="WP_216516045.1">
    <property type="nucleotide sequence ID" value="NZ_JAHLPM010000001.1"/>
</dbReference>
<dbReference type="PANTHER" id="PTHR41786:SF1">
    <property type="entry name" value="6-HYDROXYMETHYLPTERIN DIPHOSPHOKINASE MPTE-LIKE DOMAIN-CONTAINING PROTEIN"/>
    <property type="match status" value="1"/>
</dbReference>
<dbReference type="PANTHER" id="PTHR41786">
    <property type="entry name" value="MOTILITY ACCESSORY FACTOR MAF"/>
    <property type="match status" value="1"/>
</dbReference>
<proteinExistence type="predicted"/>
<name>A0ABS6E196_9FIRM</name>
<protein>
    <submittedName>
        <fullName evidence="2">DUF115 domain-containing protein</fullName>
    </submittedName>
</protein>
<evidence type="ECO:0000259" key="1">
    <source>
        <dbReference type="Pfam" id="PF01973"/>
    </source>
</evidence>
<dbReference type="Proteomes" id="UP000749471">
    <property type="component" value="Unassembled WGS sequence"/>
</dbReference>
<organism evidence="2 3">
    <name type="scientific">Tissierella simiarum</name>
    <dbReference type="NCBI Taxonomy" id="2841534"/>
    <lineage>
        <taxon>Bacteria</taxon>
        <taxon>Bacillati</taxon>
        <taxon>Bacillota</taxon>
        <taxon>Tissierellia</taxon>
        <taxon>Tissierellales</taxon>
        <taxon>Tissierellaceae</taxon>
        <taxon>Tissierella</taxon>
    </lineage>
</organism>
<accession>A0ABS6E196</accession>
<feature type="domain" description="6-hydroxymethylpterin diphosphokinase MptE-like" evidence="1">
    <location>
        <begin position="206"/>
        <end position="382"/>
    </location>
</feature>